<dbReference type="InterPro" id="IPR051325">
    <property type="entry name" value="Nudix_hydrolase_domain"/>
</dbReference>
<proteinExistence type="predicted"/>
<dbReference type="PROSITE" id="PS00893">
    <property type="entry name" value="NUDIX_BOX"/>
    <property type="match status" value="1"/>
</dbReference>
<dbReference type="PROSITE" id="PS51462">
    <property type="entry name" value="NUDIX"/>
    <property type="match status" value="1"/>
</dbReference>
<dbReference type="PANTHER" id="PTHR21340">
    <property type="entry name" value="DIADENOSINE 5,5-P1,P4-TETRAPHOSPHATE PYROPHOSPHOHYDROLASE MUTT"/>
    <property type="match status" value="1"/>
</dbReference>
<reference evidence="4" key="1">
    <citation type="submission" date="2022-06" db="EMBL/GenBank/DDBJ databases">
        <title>Complete genome sequence of Streptomyces nigrescens HEK616.</title>
        <authorList>
            <person name="Asamizu S."/>
            <person name="Onaka H."/>
        </authorList>
    </citation>
    <scope>NUCLEOTIDE SEQUENCE</scope>
    <source>
        <strain evidence="4">HEK616</strain>
    </source>
</reference>
<dbReference type="InterPro" id="IPR020084">
    <property type="entry name" value="NUDIX_hydrolase_CS"/>
</dbReference>
<feature type="domain" description="Nudix hydrolase" evidence="3">
    <location>
        <begin position="31"/>
        <end position="160"/>
    </location>
</feature>
<accession>A0ABN6R731</accession>
<evidence type="ECO:0000259" key="3">
    <source>
        <dbReference type="PROSITE" id="PS51462"/>
    </source>
</evidence>
<sequence>MTAPGERPARKPDARKPDARKADARKPDAGKAVRAAGCVLWRRRPSAEHGLEIALVHRPKYDDWSHPKGKLKRGEDALAGAVREVAEETGMDCRPGAPLPTSYYFANGRPKQVRYWAAEALAGAFTPTDEVDRLVWLPPEEARGRLTQERDRPLVDALLAALHLA</sequence>
<protein>
    <submittedName>
        <fullName evidence="4">DNA mismatch repair protein MutT</fullName>
    </submittedName>
</protein>
<evidence type="ECO:0000313" key="4">
    <source>
        <dbReference type="EMBL" id="BDM72933.1"/>
    </source>
</evidence>
<dbReference type="InterPro" id="IPR015797">
    <property type="entry name" value="NUDIX_hydrolase-like_dom_sf"/>
</dbReference>
<dbReference type="Pfam" id="PF00293">
    <property type="entry name" value="NUDIX"/>
    <property type="match status" value="1"/>
</dbReference>
<dbReference type="CDD" id="cd03673">
    <property type="entry name" value="NUDIX_Ap6A_hydrolase"/>
    <property type="match status" value="1"/>
</dbReference>
<dbReference type="InterPro" id="IPR000086">
    <property type="entry name" value="NUDIX_hydrolase_dom"/>
</dbReference>
<dbReference type="PANTHER" id="PTHR21340:SF0">
    <property type="entry name" value="BIS(5'-NUCLEOSYL)-TETRAPHOSPHATASE [ASYMMETRICAL]"/>
    <property type="match status" value="1"/>
</dbReference>
<feature type="compositionally biased region" description="Basic and acidic residues" evidence="2">
    <location>
        <begin position="7"/>
        <end position="31"/>
    </location>
</feature>
<evidence type="ECO:0000256" key="2">
    <source>
        <dbReference type="SAM" id="MobiDB-lite"/>
    </source>
</evidence>
<dbReference type="RefSeq" id="WP_261956261.1">
    <property type="nucleotide sequence ID" value="NZ_AP026073.1"/>
</dbReference>
<evidence type="ECO:0000256" key="1">
    <source>
        <dbReference type="ARBA" id="ARBA00022801"/>
    </source>
</evidence>
<name>A0ABN6R731_STRNI</name>
<dbReference type="Proteomes" id="UP001059597">
    <property type="component" value="Chromosome"/>
</dbReference>
<dbReference type="EMBL" id="AP026073">
    <property type="protein sequence ID" value="BDM72933.1"/>
    <property type="molecule type" value="Genomic_DNA"/>
</dbReference>
<keyword evidence="1" id="KW-0378">Hydrolase</keyword>
<gene>
    <name evidence="4" type="ORF">HEK616_64200</name>
</gene>
<dbReference type="Gene3D" id="3.90.79.10">
    <property type="entry name" value="Nucleoside Triphosphate Pyrophosphohydrolase"/>
    <property type="match status" value="1"/>
</dbReference>
<keyword evidence="5" id="KW-1185">Reference proteome</keyword>
<dbReference type="SUPFAM" id="SSF55811">
    <property type="entry name" value="Nudix"/>
    <property type="match status" value="1"/>
</dbReference>
<evidence type="ECO:0000313" key="5">
    <source>
        <dbReference type="Proteomes" id="UP001059597"/>
    </source>
</evidence>
<feature type="region of interest" description="Disordered" evidence="2">
    <location>
        <begin position="1"/>
        <end position="32"/>
    </location>
</feature>
<organism evidence="4 5">
    <name type="scientific">Streptomyces nigrescens</name>
    <dbReference type="NCBI Taxonomy" id="1920"/>
    <lineage>
        <taxon>Bacteria</taxon>
        <taxon>Bacillati</taxon>
        <taxon>Actinomycetota</taxon>
        <taxon>Actinomycetes</taxon>
        <taxon>Kitasatosporales</taxon>
        <taxon>Streptomycetaceae</taxon>
        <taxon>Streptomyces</taxon>
    </lineage>
</organism>